<protein>
    <submittedName>
        <fullName evidence="2">Uncharacterized protein</fullName>
    </submittedName>
</protein>
<keyword evidence="1" id="KW-0812">Transmembrane</keyword>
<sequence length="152" mass="17631">MGIYELKFKKRQLNVILGIVGIVCGLFWTSLLIASFTIFKAQISTGTVFFTVLIVLNIILDFLLGKHYITFSLQTYVKIYDKELEIHKGLLSRKQFIKYEDIEEVRLIGEKVVIIMMDYCSNKEIVIWSGLMYLKDLDILLDNLSKNNILVK</sequence>
<gene>
    <name evidence="2" type="ORF">CLMAG_41830</name>
</gene>
<dbReference type="AlphaFoldDB" id="A0A161YJ27"/>
<dbReference type="Proteomes" id="UP000076603">
    <property type="component" value="Unassembled WGS sequence"/>
</dbReference>
<feature type="transmembrane region" description="Helical" evidence="1">
    <location>
        <begin position="12"/>
        <end position="39"/>
    </location>
</feature>
<comment type="caution">
    <text evidence="2">The sequence shown here is derived from an EMBL/GenBank/DDBJ whole genome shotgun (WGS) entry which is preliminary data.</text>
</comment>
<dbReference type="PATRIC" id="fig|1121326.3.peg.4241"/>
<keyword evidence="1" id="KW-0472">Membrane</keyword>
<evidence type="ECO:0000256" key="1">
    <source>
        <dbReference type="SAM" id="Phobius"/>
    </source>
</evidence>
<keyword evidence="3" id="KW-1185">Reference proteome</keyword>
<feature type="transmembrane region" description="Helical" evidence="1">
    <location>
        <begin position="45"/>
        <end position="64"/>
    </location>
</feature>
<evidence type="ECO:0000313" key="3">
    <source>
        <dbReference type="Proteomes" id="UP000076603"/>
    </source>
</evidence>
<accession>A0A161YJ27</accession>
<organism evidence="2 3">
    <name type="scientific">Clostridium magnum DSM 2767</name>
    <dbReference type="NCBI Taxonomy" id="1121326"/>
    <lineage>
        <taxon>Bacteria</taxon>
        <taxon>Bacillati</taxon>
        <taxon>Bacillota</taxon>
        <taxon>Clostridia</taxon>
        <taxon>Eubacteriales</taxon>
        <taxon>Clostridiaceae</taxon>
        <taxon>Clostridium</taxon>
    </lineage>
</organism>
<proteinExistence type="predicted"/>
<name>A0A161YJ27_9CLOT</name>
<evidence type="ECO:0000313" key="2">
    <source>
        <dbReference type="EMBL" id="KZL90412.1"/>
    </source>
</evidence>
<dbReference type="RefSeq" id="WP_066626643.1">
    <property type="nucleotide sequence ID" value="NZ_FQXL01000008.1"/>
</dbReference>
<dbReference type="EMBL" id="LWAE01000005">
    <property type="protein sequence ID" value="KZL90412.1"/>
    <property type="molecule type" value="Genomic_DNA"/>
</dbReference>
<dbReference type="STRING" id="1121326.CLMAG_41830"/>
<reference evidence="2 3" key="1">
    <citation type="submission" date="2016-04" db="EMBL/GenBank/DDBJ databases">
        <title>Genome sequence of Clostridium magnum DSM 2767.</title>
        <authorList>
            <person name="Poehlein A."/>
            <person name="Uhlig R."/>
            <person name="Fischer R."/>
            <person name="Bahl H."/>
            <person name="Daniel R."/>
        </authorList>
    </citation>
    <scope>NUCLEOTIDE SEQUENCE [LARGE SCALE GENOMIC DNA]</scope>
    <source>
        <strain evidence="2 3">DSM 2767</strain>
    </source>
</reference>
<keyword evidence="1" id="KW-1133">Transmembrane helix</keyword>